<evidence type="ECO:0000313" key="2">
    <source>
        <dbReference type="EMBL" id="EFQ98115.1"/>
    </source>
</evidence>
<dbReference type="RefSeq" id="XP_003177067.1">
    <property type="nucleotide sequence ID" value="XM_003177019.1"/>
</dbReference>
<dbReference type="GeneID" id="10032392"/>
<dbReference type="OrthoDB" id="4115494at2759"/>
<proteinExistence type="predicted"/>
<dbReference type="OMA" id="WIERMNY"/>
<accession>E5QYZ2</accession>
<reference evidence="3" key="1">
    <citation type="journal article" date="2012" name="MBio">
        <title>Comparative genome analysis of Trichophyton rubrum and related dermatophytes reveals candidate genes involved in infection.</title>
        <authorList>
            <person name="Martinez D.A."/>
            <person name="Oliver B.G."/>
            <person name="Graeser Y."/>
            <person name="Goldberg J.M."/>
            <person name="Li W."/>
            <person name="Martinez-Rossi N.M."/>
            <person name="Monod M."/>
            <person name="Shelest E."/>
            <person name="Barton R.C."/>
            <person name="Birch E."/>
            <person name="Brakhage A.A."/>
            <person name="Chen Z."/>
            <person name="Gurr S.J."/>
            <person name="Heiman D."/>
            <person name="Heitman J."/>
            <person name="Kosti I."/>
            <person name="Rossi A."/>
            <person name="Saif S."/>
            <person name="Samalova M."/>
            <person name="Saunders C.W."/>
            <person name="Shea T."/>
            <person name="Summerbell R.C."/>
            <person name="Xu J."/>
            <person name="Young S."/>
            <person name="Zeng Q."/>
            <person name="Birren B.W."/>
            <person name="Cuomo C.A."/>
            <person name="White T.C."/>
        </authorList>
    </citation>
    <scope>NUCLEOTIDE SEQUENCE [LARGE SCALE GENOMIC DNA]</scope>
    <source>
        <strain evidence="3">ATCC MYA-4604 / CBS 118893</strain>
    </source>
</reference>
<feature type="compositionally biased region" description="Basic and acidic residues" evidence="1">
    <location>
        <begin position="207"/>
        <end position="219"/>
    </location>
</feature>
<name>E5QYZ2_ARTGP</name>
<dbReference type="AlphaFoldDB" id="E5QYZ2"/>
<protein>
    <submittedName>
        <fullName evidence="2">Uncharacterized protein</fullName>
    </submittedName>
</protein>
<dbReference type="VEuPathDB" id="FungiDB:MGYG_01153"/>
<dbReference type="HOGENOM" id="CLU_066670_0_0_1"/>
<gene>
    <name evidence="2" type="ORF">MGYG_01153</name>
</gene>
<dbReference type="eggNOG" id="ENOG502RQVS">
    <property type="taxonomic scope" value="Eukaryota"/>
</dbReference>
<organism evidence="3">
    <name type="scientific">Arthroderma gypseum (strain ATCC MYA-4604 / CBS 118893)</name>
    <name type="common">Microsporum gypseum</name>
    <dbReference type="NCBI Taxonomy" id="535722"/>
    <lineage>
        <taxon>Eukaryota</taxon>
        <taxon>Fungi</taxon>
        <taxon>Dikarya</taxon>
        <taxon>Ascomycota</taxon>
        <taxon>Pezizomycotina</taxon>
        <taxon>Eurotiomycetes</taxon>
        <taxon>Eurotiomycetidae</taxon>
        <taxon>Onygenales</taxon>
        <taxon>Arthrodermataceae</taxon>
        <taxon>Nannizzia</taxon>
    </lineage>
</organism>
<evidence type="ECO:0000313" key="3">
    <source>
        <dbReference type="Proteomes" id="UP000002669"/>
    </source>
</evidence>
<keyword evidence="3" id="KW-1185">Reference proteome</keyword>
<dbReference type="Proteomes" id="UP000002669">
    <property type="component" value="Unassembled WGS sequence"/>
</dbReference>
<dbReference type="EMBL" id="DS989822">
    <property type="protein sequence ID" value="EFQ98115.1"/>
    <property type="molecule type" value="Genomic_DNA"/>
</dbReference>
<feature type="region of interest" description="Disordered" evidence="1">
    <location>
        <begin position="207"/>
        <end position="267"/>
    </location>
</feature>
<sequence length="287" mass="33282">MGRLNGSQLRSLWSGPKVKLMHAASPNDTPQVLLNVIPRNLIAYFSPVLKDCFPTANIAHVNRRGCDRRTIATIYGSLKPAFIIIFSWMMKSCEGQGLVWIERMNYTKYARVFEAAKILSVDLVCEDMLNRMNKMANTQIHVDDVMLIYHFFPKESEPRQIVIRSIGDAVFERRLRGWAQYKEFKIQCRDYDYDIYEYVERKRRDAAKEKRKQRQFENKSKRRLAGKNQLPQAWEAEDTKDQQASDKVTAKKVTGVVSRKGKGGKPTYVSVTLDKFGVDNTDYRPQI</sequence>
<evidence type="ECO:0000256" key="1">
    <source>
        <dbReference type="SAM" id="MobiDB-lite"/>
    </source>
</evidence>
<dbReference type="InParanoid" id="E5QYZ2"/>